<accession>A0AA42C5P6</accession>
<evidence type="ECO:0000259" key="1">
    <source>
        <dbReference type="Pfam" id="PF14289"/>
    </source>
</evidence>
<keyword evidence="3" id="KW-1185">Reference proteome</keyword>
<dbReference type="Proteomes" id="UP001163821">
    <property type="component" value="Unassembled WGS sequence"/>
</dbReference>
<protein>
    <submittedName>
        <fullName evidence="2">DUF4369 domain-containing protein</fullName>
    </submittedName>
</protein>
<feature type="domain" description="DUF4369" evidence="1">
    <location>
        <begin position="22"/>
        <end position="114"/>
    </location>
</feature>
<reference evidence="2" key="1">
    <citation type="submission" date="2022-10" db="EMBL/GenBank/DDBJ databases">
        <title>Gaoshiqiia sediminis gen. nov., sp. nov., isolated from coastal sediment.</title>
        <authorList>
            <person name="Yu W.X."/>
            <person name="Mu D.S."/>
            <person name="Du J.Z."/>
            <person name="Liang Y.Q."/>
        </authorList>
    </citation>
    <scope>NUCLEOTIDE SEQUENCE</scope>
    <source>
        <strain evidence="2">A06</strain>
    </source>
</reference>
<comment type="caution">
    <text evidence="2">The sequence shown here is derived from an EMBL/GenBank/DDBJ whole genome shotgun (WGS) entry which is preliminary data.</text>
</comment>
<sequence length="199" mass="22615">MKQIALLFFILALFSCKKETNFILKGNLPDTTFDGEYIFLAPLENAVRERVDSVLIANGKFTIKSQVDNPEIYVVRTRPLLRLQLQELIVVKEPGSLQATIGNNSAITGTPLNDSIQHWKEHKTTFDSNLAELRQLNNSTAEIERGTVNRQIDSVRSVAMDFHYRFIKNNRTNVVGNFVLKMMGASLTEEQREELATEK</sequence>
<gene>
    <name evidence="2" type="ORF">N2K84_10080</name>
</gene>
<organism evidence="2 3">
    <name type="scientific">Gaoshiqia sediminis</name>
    <dbReference type="NCBI Taxonomy" id="2986998"/>
    <lineage>
        <taxon>Bacteria</taxon>
        <taxon>Pseudomonadati</taxon>
        <taxon>Bacteroidota</taxon>
        <taxon>Bacteroidia</taxon>
        <taxon>Marinilabiliales</taxon>
        <taxon>Prolixibacteraceae</taxon>
        <taxon>Gaoshiqia</taxon>
    </lineage>
</organism>
<dbReference type="PROSITE" id="PS51257">
    <property type="entry name" value="PROKAR_LIPOPROTEIN"/>
    <property type="match status" value="1"/>
</dbReference>
<dbReference type="InterPro" id="IPR025380">
    <property type="entry name" value="DUF4369"/>
</dbReference>
<evidence type="ECO:0000313" key="3">
    <source>
        <dbReference type="Proteomes" id="UP001163821"/>
    </source>
</evidence>
<dbReference type="Pfam" id="PF14289">
    <property type="entry name" value="DUF4369"/>
    <property type="match status" value="1"/>
</dbReference>
<dbReference type="AlphaFoldDB" id="A0AA42C5P6"/>
<dbReference type="EMBL" id="JAPAAF010000011">
    <property type="protein sequence ID" value="MCW0483078.1"/>
    <property type="molecule type" value="Genomic_DNA"/>
</dbReference>
<proteinExistence type="predicted"/>
<evidence type="ECO:0000313" key="2">
    <source>
        <dbReference type="EMBL" id="MCW0483078.1"/>
    </source>
</evidence>
<name>A0AA42C5P6_9BACT</name>
<dbReference type="RefSeq" id="WP_282591679.1">
    <property type="nucleotide sequence ID" value="NZ_JAPAAF010000011.1"/>
</dbReference>